<comment type="subunit">
    <text evidence="2 9">Monomer.</text>
</comment>
<comment type="similarity">
    <text evidence="1 9">Belongs to the ITPK1 family.</text>
</comment>
<keyword evidence="3 9" id="KW-0808">Transferase</keyword>
<dbReference type="GO" id="GO:0052726">
    <property type="term" value="F:inositol-1,3,4-trisphosphate 5-kinase activity"/>
    <property type="evidence" value="ECO:0000318"/>
    <property type="project" value="GO_Central"/>
</dbReference>
<reference evidence="13 14" key="1">
    <citation type="journal article" date="2017" name="Nat. Commun.">
        <title>Genome assembly with in vitro proximity ligation data and whole-genome triplication in lettuce.</title>
        <authorList>
            <person name="Reyes-Chin-Wo S."/>
            <person name="Wang Z."/>
            <person name="Yang X."/>
            <person name="Kozik A."/>
            <person name="Arikit S."/>
            <person name="Song C."/>
            <person name="Xia L."/>
            <person name="Froenicke L."/>
            <person name="Lavelle D.O."/>
            <person name="Truco M.J."/>
            <person name="Xia R."/>
            <person name="Zhu S."/>
            <person name="Xu C."/>
            <person name="Xu H."/>
            <person name="Xu X."/>
            <person name="Cox K."/>
            <person name="Korf I."/>
            <person name="Meyers B.C."/>
            <person name="Michelmore R.W."/>
        </authorList>
    </citation>
    <scope>NUCLEOTIDE SEQUENCE [LARGE SCALE GENOMIC DNA]</scope>
    <source>
        <strain evidence="14">cv. Salinas</strain>
        <tissue evidence="13">Seedlings</tissue>
    </source>
</reference>
<dbReference type="SUPFAM" id="SSF56059">
    <property type="entry name" value="Glutathione synthetase ATP-binding domain-like"/>
    <property type="match status" value="1"/>
</dbReference>
<feature type="binding site" evidence="10">
    <location>
        <position position="62"/>
    </location>
    <ligand>
        <name>1D-myo-inositol 1,3,4-trisphosphate</name>
        <dbReference type="ChEBI" id="CHEBI:58414"/>
    </ligand>
</feature>
<feature type="binding site" evidence="10">
    <location>
        <position position="188"/>
    </location>
    <ligand>
        <name>1D-myo-inositol 1,3,4-trisphosphate</name>
        <dbReference type="ChEBI" id="CHEBI:58414"/>
    </ligand>
</feature>
<feature type="binding site" evidence="11">
    <location>
        <position position="289"/>
    </location>
    <ligand>
        <name>Mg(2+)</name>
        <dbReference type="ChEBI" id="CHEBI:18420"/>
        <label>2</label>
    </ligand>
</feature>
<evidence type="ECO:0000256" key="11">
    <source>
        <dbReference type="PIRSR" id="PIRSR038186-2"/>
    </source>
</evidence>
<feature type="binding site" evidence="10">
    <location>
        <position position="203"/>
    </location>
    <ligand>
        <name>ATP</name>
        <dbReference type="ChEBI" id="CHEBI:30616"/>
    </ligand>
</feature>
<proteinExistence type="inferred from homology"/>
<sequence length="334" mass="37427">MSEFETEGNLFHVGYALPARKINAFMVPSFIDFARERGIDFISIDVSKPLTDQAPFDCILHKVYGDEWNLNLQNFSVHNPNATIIDPLSAIQRLHNRISMLEPVSQLNIPQLKIPNQILVQDSESLKNVETTSGLNFPVIAKPLLADGTTKAHDMSLVFNHDGLMKEIKLEPPMVLQQFVNHGGTIFKVYVADDYVKCVKRSSLPDLSKDTIEKIASDSGGAISFSRISGAVIADGRSDNNSGEELKMPATEFLVEVAKGLRKALGLHLFNFDMIRDGEGDGYLVIDINYFPGYEKLPSYETVMVDFFLNIKKLQELKKTTKKENDDRIDETEV</sequence>
<keyword evidence="8 9" id="KW-0460">Magnesium</keyword>
<evidence type="ECO:0000313" key="13">
    <source>
        <dbReference type="EMBL" id="KAJ0210302.1"/>
    </source>
</evidence>
<accession>A0A9R1XJT5</accession>
<dbReference type="Pfam" id="PF05770">
    <property type="entry name" value="Ins134_P3_kin"/>
    <property type="match status" value="1"/>
</dbReference>
<evidence type="ECO:0000256" key="7">
    <source>
        <dbReference type="ARBA" id="ARBA00022840"/>
    </source>
</evidence>
<feature type="binding site" evidence="10">
    <location>
        <position position="153"/>
    </location>
    <ligand>
        <name>1D-myo-inositol 1,3,4-trisphosphate</name>
        <dbReference type="ChEBI" id="CHEBI:58414"/>
    </ligand>
</feature>
<comment type="catalytic activity">
    <reaction evidence="9">
        <text>1D-myo-inositol 3,4,5,6-tetrakisphosphate + ATP = 1D-myo-inositol 1,3,4,5,6-pentakisphosphate + ADP + H(+)</text>
        <dbReference type="Rhea" id="RHEA:12452"/>
        <dbReference type="ChEBI" id="CHEBI:15378"/>
        <dbReference type="ChEBI" id="CHEBI:30616"/>
        <dbReference type="ChEBI" id="CHEBI:57539"/>
        <dbReference type="ChEBI" id="CHEBI:57733"/>
        <dbReference type="ChEBI" id="CHEBI:456216"/>
        <dbReference type="EC" id="2.7.1.134"/>
    </reaction>
</comment>
<gene>
    <name evidence="13" type="ORF">LSAT_V11C400168970</name>
</gene>
<dbReference type="Gramene" id="rna-gnl|WGS:NBSK|LSAT_4X30740_mrna">
    <property type="protein sequence ID" value="cds-PLY99869.1"/>
    <property type="gene ID" value="gene-LSAT_4X30740"/>
</dbReference>
<dbReference type="AlphaFoldDB" id="A0A9R1XJT5"/>
<dbReference type="InterPro" id="IPR040464">
    <property type="entry name" value="InsP(3)kin_ATP-grasp"/>
</dbReference>
<feature type="binding site" evidence="11">
    <location>
        <position position="273"/>
    </location>
    <ligand>
        <name>Mg(2+)</name>
        <dbReference type="ChEBI" id="CHEBI:18420"/>
        <label>1</label>
    </ligand>
</feature>
<keyword evidence="5 9" id="KW-0547">Nucleotide-binding</keyword>
<evidence type="ECO:0000256" key="9">
    <source>
        <dbReference type="PIRNR" id="PIRNR038186"/>
    </source>
</evidence>
<evidence type="ECO:0000256" key="8">
    <source>
        <dbReference type="ARBA" id="ARBA00022842"/>
    </source>
</evidence>
<feature type="binding site" evidence="10">
    <location>
        <position position="293"/>
    </location>
    <ligand>
        <name>1D-myo-inositol 1,3,4-trisphosphate</name>
        <dbReference type="ChEBI" id="CHEBI:58414"/>
    </ligand>
</feature>
<dbReference type="GO" id="GO:0047325">
    <property type="term" value="F:inositol-3,4,5,6-tetrakisphosphate 1-kinase activity"/>
    <property type="evidence" value="ECO:0000318"/>
    <property type="project" value="GO_Central"/>
</dbReference>
<dbReference type="PIRSF" id="PIRSF038186">
    <property type="entry name" value="ITPK"/>
    <property type="match status" value="1"/>
</dbReference>
<dbReference type="InterPro" id="IPR041429">
    <property type="entry name" value="ITPK1_N"/>
</dbReference>
<evidence type="ECO:0000256" key="2">
    <source>
        <dbReference type="ARBA" id="ARBA00011245"/>
    </source>
</evidence>
<keyword evidence="6 9" id="KW-0418">Kinase</keyword>
<evidence type="ECO:0000256" key="1">
    <source>
        <dbReference type="ARBA" id="ARBA00009601"/>
    </source>
</evidence>
<comment type="caution">
    <text evidence="13">The sequence shown here is derived from an EMBL/GenBank/DDBJ whole genome shotgun (WGS) entry which is preliminary data.</text>
</comment>
<evidence type="ECO:0000256" key="5">
    <source>
        <dbReference type="ARBA" id="ARBA00022741"/>
    </source>
</evidence>
<dbReference type="EMBL" id="NBSK02000004">
    <property type="protein sequence ID" value="KAJ0210302.1"/>
    <property type="molecule type" value="Genomic_DNA"/>
</dbReference>
<dbReference type="Proteomes" id="UP000235145">
    <property type="component" value="Unassembled WGS sequence"/>
</dbReference>
<dbReference type="Gene3D" id="3.30.470.20">
    <property type="entry name" value="ATP-grasp fold, B domain"/>
    <property type="match status" value="1"/>
</dbReference>
<dbReference type="PANTHER" id="PTHR14217:SF43">
    <property type="entry name" value="INOSITOL-TETRAKISPHOSPHATE 1-KINASE"/>
    <property type="match status" value="1"/>
</dbReference>
<feature type="binding site" evidence="10">
    <location>
        <position position="97"/>
    </location>
    <ligand>
        <name>ATP</name>
        <dbReference type="ChEBI" id="CHEBI:30616"/>
    </ligand>
</feature>
<dbReference type="GO" id="GO:0000287">
    <property type="term" value="F:magnesium ion binding"/>
    <property type="evidence" value="ECO:0007669"/>
    <property type="project" value="InterPro"/>
</dbReference>
<keyword evidence="14" id="KW-1185">Reference proteome</keyword>
<comment type="function">
    <text evidence="9">Kinase that can phosphorylate various inositol polyphosphate such as Ins(3,4,5,6)P4 or Ins(1,3,4)P3.</text>
</comment>
<feature type="binding site" evidence="11">
    <location>
        <position position="287"/>
    </location>
    <ligand>
        <name>Mg(2+)</name>
        <dbReference type="ChEBI" id="CHEBI:18420"/>
        <label>2</label>
    </ligand>
</feature>
<dbReference type="PROSITE" id="PS50975">
    <property type="entry name" value="ATP_GRASP"/>
    <property type="match status" value="1"/>
</dbReference>
<evidence type="ECO:0000256" key="3">
    <source>
        <dbReference type="ARBA" id="ARBA00022679"/>
    </source>
</evidence>
<evidence type="ECO:0000313" key="14">
    <source>
        <dbReference type="Proteomes" id="UP000235145"/>
    </source>
</evidence>
<dbReference type="InterPro" id="IPR008656">
    <property type="entry name" value="Inositol_tetrakis-P_1-kinase"/>
</dbReference>
<feature type="binding site" evidence="10">
    <location>
        <begin position="177"/>
        <end position="188"/>
    </location>
    <ligand>
        <name>ATP</name>
        <dbReference type="ChEBI" id="CHEBI:30616"/>
    </ligand>
</feature>
<feature type="binding site" evidence="10">
    <location>
        <position position="142"/>
    </location>
    <ligand>
        <name>ATP</name>
        <dbReference type="ChEBI" id="CHEBI:30616"/>
    </ligand>
</feature>
<evidence type="ECO:0000256" key="10">
    <source>
        <dbReference type="PIRSR" id="PIRSR038186-1"/>
    </source>
</evidence>
<dbReference type="InterPro" id="IPR011761">
    <property type="entry name" value="ATP-grasp"/>
</dbReference>
<name>A0A9R1XJT5_LACSA</name>
<dbReference type="EC" id="2.7.1.134" evidence="9"/>
<dbReference type="Pfam" id="PF17927">
    <property type="entry name" value="Ins134_P3_kin_N"/>
    <property type="match status" value="1"/>
</dbReference>
<keyword evidence="4 9" id="KW-0479">Metal-binding</keyword>
<dbReference type="GO" id="GO:0005524">
    <property type="term" value="F:ATP binding"/>
    <property type="evidence" value="ECO:0007669"/>
    <property type="project" value="UniProtKB-UniRule"/>
</dbReference>
<evidence type="ECO:0000259" key="12">
    <source>
        <dbReference type="PROSITE" id="PS50975"/>
    </source>
</evidence>
<feature type="binding site" evidence="10">
    <location>
        <position position="21"/>
    </location>
    <ligand>
        <name>1D-myo-inositol 1,3,4-trisphosphate</name>
        <dbReference type="ChEBI" id="CHEBI:58414"/>
    </ligand>
</feature>
<protein>
    <recommendedName>
        <fullName evidence="9">Inositol-tetrakisphosphate 1-kinase</fullName>
        <ecNumber evidence="9">2.7.1.134</ecNumber>
    </recommendedName>
</protein>
<comment type="cofactor">
    <cofactor evidence="9 11">
        <name>Mg(2+)</name>
        <dbReference type="ChEBI" id="CHEBI:18420"/>
    </cofactor>
    <text evidence="9 11">Binds 2 magnesium ions per subunit.</text>
</comment>
<feature type="domain" description="ATP-grasp" evidence="12">
    <location>
        <begin position="104"/>
        <end position="316"/>
    </location>
</feature>
<keyword evidence="7 9" id="KW-0067">ATP-binding</keyword>
<evidence type="ECO:0000256" key="6">
    <source>
        <dbReference type="ARBA" id="ARBA00022777"/>
    </source>
</evidence>
<dbReference type="PANTHER" id="PTHR14217">
    <property type="entry name" value="INOSITOL-TETRAKISPHOSPHATE 1-KINASE"/>
    <property type="match status" value="1"/>
</dbReference>
<dbReference type="GO" id="GO:0052725">
    <property type="term" value="F:inositol-1,3,4-trisphosphate 6-kinase activity"/>
    <property type="evidence" value="ECO:0000318"/>
    <property type="project" value="GO_Central"/>
</dbReference>
<evidence type="ECO:0000256" key="4">
    <source>
        <dbReference type="ARBA" id="ARBA00022723"/>
    </source>
</evidence>
<feature type="binding site" evidence="11">
    <location>
        <position position="287"/>
    </location>
    <ligand>
        <name>Mg(2+)</name>
        <dbReference type="ChEBI" id="CHEBI:18420"/>
        <label>1</label>
    </ligand>
</feature>
<feature type="binding site" evidence="10">
    <location>
        <position position="289"/>
    </location>
    <ligand>
        <name>1D-myo-inositol 1,3,4-trisphosphate</name>
        <dbReference type="ChEBI" id="CHEBI:58414"/>
    </ligand>
</feature>
<organism evidence="13 14">
    <name type="scientific">Lactuca sativa</name>
    <name type="common">Garden lettuce</name>
    <dbReference type="NCBI Taxonomy" id="4236"/>
    <lineage>
        <taxon>Eukaryota</taxon>
        <taxon>Viridiplantae</taxon>
        <taxon>Streptophyta</taxon>
        <taxon>Embryophyta</taxon>
        <taxon>Tracheophyta</taxon>
        <taxon>Spermatophyta</taxon>
        <taxon>Magnoliopsida</taxon>
        <taxon>eudicotyledons</taxon>
        <taxon>Gunneridae</taxon>
        <taxon>Pentapetalae</taxon>
        <taxon>asterids</taxon>
        <taxon>campanulids</taxon>
        <taxon>Asterales</taxon>
        <taxon>Asteraceae</taxon>
        <taxon>Cichorioideae</taxon>
        <taxon>Cichorieae</taxon>
        <taxon>Lactucinae</taxon>
        <taxon>Lactuca</taxon>
    </lineage>
</organism>
<dbReference type="GO" id="GO:0032957">
    <property type="term" value="P:inositol trisphosphate metabolic process"/>
    <property type="evidence" value="ECO:0007669"/>
    <property type="project" value="InterPro"/>
</dbReference>
<dbReference type="OrthoDB" id="25308at2759"/>